<sequence>MWARGAGRGRRGVREEGRSRGWGRESSMRCGEEGRGV</sequence>
<protein>
    <submittedName>
        <fullName evidence="2">Uncharacterized protein</fullName>
    </submittedName>
</protein>
<dbReference type="AlphaFoldDB" id="A0A0A9A1K1"/>
<organism evidence="2">
    <name type="scientific">Arundo donax</name>
    <name type="common">Giant reed</name>
    <name type="synonym">Donax arundinaceus</name>
    <dbReference type="NCBI Taxonomy" id="35708"/>
    <lineage>
        <taxon>Eukaryota</taxon>
        <taxon>Viridiplantae</taxon>
        <taxon>Streptophyta</taxon>
        <taxon>Embryophyta</taxon>
        <taxon>Tracheophyta</taxon>
        <taxon>Spermatophyta</taxon>
        <taxon>Magnoliopsida</taxon>
        <taxon>Liliopsida</taxon>
        <taxon>Poales</taxon>
        <taxon>Poaceae</taxon>
        <taxon>PACMAD clade</taxon>
        <taxon>Arundinoideae</taxon>
        <taxon>Arundineae</taxon>
        <taxon>Arundo</taxon>
    </lineage>
</organism>
<dbReference type="EMBL" id="GBRH01252934">
    <property type="protein sequence ID" value="JAD44961.1"/>
    <property type="molecule type" value="Transcribed_RNA"/>
</dbReference>
<feature type="region of interest" description="Disordered" evidence="1">
    <location>
        <begin position="1"/>
        <end position="37"/>
    </location>
</feature>
<name>A0A0A9A1K1_ARUDO</name>
<proteinExistence type="predicted"/>
<accession>A0A0A9A1K1</accession>
<reference evidence="2" key="1">
    <citation type="submission" date="2014-09" db="EMBL/GenBank/DDBJ databases">
        <authorList>
            <person name="Magalhaes I.L.F."/>
            <person name="Oliveira U."/>
            <person name="Santos F.R."/>
            <person name="Vidigal T.H.D.A."/>
            <person name="Brescovit A.D."/>
            <person name="Santos A.J."/>
        </authorList>
    </citation>
    <scope>NUCLEOTIDE SEQUENCE</scope>
    <source>
        <tissue evidence="2">Shoot tissue taken approximately 20 cm above the soil surface</tissue>
    </source>
</reference>
<reference evidence="2" key="2">
    <citation type="journal article" date="2015" name="Data Brief">
        <title>Shoot transcriptome of the giant reed, Arundo donax.</title>
        <authorList>
            <person name="Barrero R.A."/>
            <person name="Guerrero F.D."/>
            <person name="Moolhuijzen P."/>
            <person name="Goolsby J.A."/>
            <person name="Tidwell J."/>
            <person name="Bellgard S.E."/>
            <person name="Bellgard M.I."/>
        </authorList>
    </citation>
    <scope>NUCLEOTIDE SEQUENCE</scope>
    <source>
        <tissue evidence="2">Shoot tissue taken approximately 20 cm above the soil surface</tissue>
    </source>
</reference>
<feature type="compositionally biased region" description="Basic and acidic residues" evidence="1">
    <location>
        <begin position="12"/>
        <end position="37"/>
    </location>
</feature>
<evidence type="ECO:0000256" key="1">
    <source>
        <dbReference type="SAM" id="MobiDB-lite"/>
    </source>
</evidence>
<evidence type="ECO:0000313" key="2">
    <source>
        <dbReference type="EMBL" id="JAD44961.1"/>
    </source>
</evidence>